<protein>
    <submittedName>
        <fullName evidence="9">VTC domain-containing protein</fullName>
    </submittedName>
</protein>
<keyword evidence="2" id="KW-0926">Vacuole</keyword>
<evidence type="ECO:0000256" key="7">
    <source>
        <dbReference type="SAM" id="Phobius"/>
    </source>
</evidence>
<reference evidence="9 10" key="1">
    <citation type="submission" date="2018-06" db="EMBL/GenBank/DDBJ databases">
        <title>Comparative genomics reveals the genomic features of Rhizophagus irregularis, R. cerebriforme, R. diaphanum and Gigaspora rosea, and their symbiotic lifestyle signature.</title>
        <authorList>
            <person name="Morin E."/>
            <person name="San Clemente H."/>
            <person name="Chen E.C.H."/>
            <person name="De La Providencia I."/>
            <person name="Hainaut M."/>
            <person name="Kuo A."/>
            <person name="Kohler A."/>
            <person name="Murat C."/>
            <person name="Tang N."/>
            <person name="Roy S."/>
            <person name="Loubradou J."/>
            <person name="Henrissat B."/>
            <person name="Grigoriev I.V."/>
            <person name="Corradi N."/>
            <person name="Roux C."/>
            <person name="Martin F.M."/>
        </authorList>
    </citation>
    <scope>NUCLEOTIDE SEQUENCE [LARGE SCALE GENOMIC DNA]</scope>
    <source>
        <strain evidence="9 10">DAOM 194757</strain>
    </source>
</reference>
<feature type="domain" description="SPX" evidence="8">
    <location>
        <begin position="1"/>
        <end position="144"/>
    </location>
</feature>
<dbReference type="InterPro" id="IPR042267">
    <property type="entry name" value="VTC_sf"/>
</dbReference>
<dbReference type="InterPro" id="IPR051572">
    <property type="entry name" value="VTC_Complex_Subunit"/>
</dbReference>
<organism evidence="9 10">
    <name type="scientific">Gigaspora rosea</name>
    <dbReference type="NCBI Taxonomy" id="44941"/>
    <lineage>
        <taxon>Eukaryota</taxon>
        <taxon>Fungi</taxon>
        <taxon>Fungi incertae sedis</taxon>
        <taxon>Mucoromycota</taxon>
        <taxon>Glomeromycotina</taxon>
        <taxon>Glomeromycetes</taxon>
        <taxon>Diversisporales</taxon>
        <taxon>Gigasporaceae</taxon>
        <taxon>Gigaspora</taxon>
    </lineage>
</organism>
<evidence type="ECO:0000256" key="3">
    <source>
        <dbReference type="ARBA" id="ARBA00022692"/>
    </source>
</evidence>
<evidence type="ECO:0000256" key="1">
    <source>
        <dbReference type="ARBA" id="ARBA00004128"/>
    </source>
</evidence>
<evidence type="ECO:0000313" key="10">
    <source>
        <dbReference type="Proteomes" id="UP000266673"/>
    </source>
</evidence>
<dbReference type="InterPro" id="IPR004331">
    <property type="entry name" value="SPX_dom"/>
</dbReference>
<dbReference type="GO" id="GO:0006799">
    <property type="term" value="P:polyphosphate biosynthetic process"/>
    <property type="evidence" value="ECO:0007669"/>
    <property type="project" value="UniProtKB-ARBA"/>
</dbReference>
<evidence type="ECO:0000256" key="6">
    <source>
        <dbReference type="SAM" id="MobiDB-lite"/>
    </source>
</evidence>
<feature type="transmembrane region" description="Helical" evidence="7">
    <location>
        <begin position="613"/>
        <end position="633"/>
    </location>
</feature>
<proteinExistence type="predicted"/>
<evidence type="ECO:0000256" key="4">
    <source>
        <dbReference type="ARBA" id="ARBA00022989"/>
    </source>
</evidence>
<evidence type="ECO:0000256" key="5">
    <source>
        <dbReference type="ARBA" id="ARBA00023136"/>
    </source>
</evidence>
<dbReference type="OrthoDB" id="6493944at2759"/>
<dbReference type="InterPro" id="IPR003807">
    <property type="entry name" value="DUF202"/>
</dbReference>
<keyword evidence="10" id="KW-1185">Reference proteome</keyword>
<dbReference type="GO" id="GO:0033254">
    <property type="term" value="C:vacuolar transporter chaperone complex"/>
    <property type="evidence" value="ECO:0007669"/>
    <property type="project" value="TreeGrafter"/>
</dbReference>
<dbReference type="PANTHER" id="PTHR46140">
    <property type="entry name" value="VACUOLAR TRANSPORTER CHAPERONE 1-RELATED"/>
    <property type="match status" value="1"/>
</dbReference>
<keyword evidence="3 7" id="KW-0812">Transmembrane</keyword>
<comment type="subcellular location">
    <subcellularLocation>
        <location evidence="1">Vacuole membrane</location>
        <topology evidence="1">Multi-pass membrane protein</topology>
    </subcellularLocation>
</comment>
<name>A0A397VV90_9GLOM</name>
<keyword evidence="5 7" id="KW-0472">Membrane</keyword>
<evidence type="ECO:0000313" key="9">
    <source>
        <dbReference type="EMBL" id="RIB23933.1"/>
    </source>
</evidence>
<comment type="caution">
    <text evidence="9">The sequence shown here is derived from an EMBL/GenBank/DDBJ whole genome shotgun (WGS) entry which is preliminary data.</text>
</comment>
<dbReference type="Pfam" id="PF03105">
    <property type="entry name" value="SPX"/>
    <property type="match status" value="1"/>
</dbReference>
<dbReference type="STRING" id="44941.A0A397VV90"/>
<dbReference type="Pfam" id="PF02656">
    <property type="entry name" value="DUF202"/>
    <property type="match status" value="1"/>
</dbReference>
<dbReference type="Pfam" id="PF09359">
    <property type="entry name" value="VTC"/>
    <property type="match status" value="1"/>
</dbReference>
<dbReference type="PANTHER" id="PTHR46140:SF2">
    <property type="entry name" value="VACUOLAR TRANSPORTER CHAPERONE 3 COMPLEX SUBUNIT 3-RELATED"/>
    <property type="match status" value="1"/>
</dbReference>
<sequence>MKFGSQLRAALYDDWAEYYIDYDGLKKLLKRGLKNVGGYTGKDETEFVEKLDKELEKVHAFQNAKYEEIKSKVQRCEDTVNLISKDSSSNGKERYTDIERQINAITEELNELAKYKRLNYTGIMKIIKKHNRRTKFDLTPFISVRLKACPFYKETFEPVVINLSQLYHIVHQGLGSDQSSSSLNFSSIPTTLPSQERTLRQSTRYWIHPDNVMEVKTTILRHLPVLIYKPGTDASITSLYFDNDAFELYQDKVDRKPGDQLIRLRWYGSKESTREIFVERKTRLQGEEESKDRFLVKEKYVDDFLKGTYSMDKAIKKMKENPGKTDDDIKNFQSLVKDIQDTVREKKLQPVLRTYYHRMAFQIPRDERVRISLDTEFYMIREDNFDKERRQDVAWRRTDIDNSDFGKLSPSECTKFPYAILEVKLNLDGEQEPNWVKELVKSGLIEEAPQFSKYVHGVATLFTSQAPSLPYWLPNIDKDILKPSVRQSSEDYDEDYDEGSSSALYGISSNRGKNIIDIESGDRRDKGKAVEVYKNDDDDDQFDETAPLLDHDDDEDIRENKPIGLKTFRKIFRKRTRSRPDRVIIPYNVKEPERVVGSVKVEAKVFFANERTFFAWMKFSILLSTFALALFNASAADNELGMRCAIAYTGIGITCLIYSVYKYNSRLSMINSKHPGPYDDILAPIFVCLSLFLASGLNFYLKLHPKMIETSHNSSTTNASSPNSM</sequence>
<dbReference type="Proteomes" id="UP000266673">
    <property type="component" value="Unassembled WGS sequence"/>
</dbReference>
<dbReference type="EMBL" id="QKWP01000238">
    <property type="protein sequence ID" value="RIB23933.1"/>
    <property type="molecule type" value="Genomic_DNA"/>
</dbReference>
<accession>A0A397VV90</accession>
<keyword evidence="4 7" id="KW-1133">Transmembrane helix</keyword>
<dbReference type="InterPro" id="IPR018966">
    <property type="entry name" value="VTC_domain"/>
</dbReference>
<evidence type="ECO:0000259" key="8">
    <source>
        <dbReference type="PROSITE" id="PS51382"/>
    </source>
</evidence>
<gene>
    <name evidence="9" type="ORF">C2G38_1998071</name>
</gene>
<feature type="transmembrane region" description="Helical" evidence="7">
    <location>
        <begin position="681"/>
        <end position="701"/>
    </location>
</feature>
<feature type="region of interest" description="Disordered" evidence="6">
    <location>
        <begin position="533"/>
        <end position="554"/>
    </location>
</feature>
<dbReference type="CDD" id="cd14480">
    <property type="entry name" value="SPX_VTC2_like"/>
    <property type="match status" value="1"/>
</dbReference>
<evidence type="ECO:0000256" key="2">
    <source>
        <dbReference type="ARBA" id="ARBA00022554"/>
    </source>
</evidence>
<dbReference type="PROSITE" id="PS51382">
    <property type="entry name" value="SPX"/>
    <property type="match status" value="1"/>
</dbReference>
<dbReference type="AlphaFoldDB" id="A0A397VV90"/>
<dbReference type="Gene3D" id="3.20.100.30">
    <property type="entry name" value="VTC, catalytic tunnel domain"/>
    <property type="match status" value="1"/>
</dbReference>
<feature type="transmembrane region" description="Helical" evidence="7">
    <location>
        <begin position="640"/>
        <end position="661"/>
    </location>
</feature>
<dbReference type="GO" id="GO:0000329">
    <property type="term" value="C:fungal-type vacuole membrane"/>
    <property type="evidence" value="ECO:0007669"/>
    <property type="project" value="TreeGrafter"/>
</dbReference>